<protein>
    <submittedName>
        <fullName evidence="7">Glycoside hydrolase family 43 protein</fullName>
    </submittedName>
</protein>
<dbReference type="GO" id="GO:0004553">
    <property type="term" value="F:hydrolase activity, hydrolyzing O-glycosyl compounds"/>
    <property type="evidence" value="ECO:0007669"/>
    <property type="project" value="InterPro"/>
</dbReference>
<keyword evidence="2 4" id="KW-0378">Hydrolase</keyword>
<keyword evidence="3 4" id="KW-0326">Glycosidase</keyword>
<dbReference type="CDD" id="cd09001">
    <property type="entry name" value="GH43_FsAxh1-like"/>
    <property type="match status" value="1"/>
</dbReference>
<dbReference type="PANTHER" id="PTHR42812">
    <property type="entry name" value="BETA-XYLOSIDASE"/>
    <property type="match status" value="1"/>
</dbReference>
<evidence type="ECO:0000256" key="5">
    <source>
        <dbReference type="SAM" id="SignalP"/>
    </source>
</evidence>
<name>A0A2J6SRB6_9HELO</name>
<feature type="chain" id="PRO_5014468639" evidence="5">
    <location>
        <begin position="20"/>
        <end position="526"/>
    </location>
</feature>
<dbReference type="GO" id="GO:0005975">
    <property type="term" value="P:carbohydrate metabolic process"/>
    <property type="evidence" value="ECO:0007669"/>
    <property type="project" value="InterPro"/>
</dbReference>
<evidence type="ECO:0000313" key="7">
    <source>
        <dbReference type="EMBL" id="PMD53312.1"/>
    </source>
</evidence>
<dbReference type="EMBL" id="KZ613887">
    <property type="protein sequence ID" value="PMD53312.1"/>
    <property type="molecule type" value="Genomic_DNA"/>
</dbReference>
<feature type="domain" description="Beta-xylosidase C-terminal Concanavalin A-like" evidence="6">
    <location>
        <begin position="317"/>
        <end position="501"/>
    </location>
</feature>
<evidence type="ECO:0000256" key="4">
    <source>
        <dbReference type="RuleBase" id="RU361187"/>
    </source>
</evidence>
<keyword evidence="8" id="KW-1185">Reference proteome</keyword>
<dbReference type="InterPro" id="IPR051795">
    <property type="entry name" value="Glycosyl_Hydrlase_43"/>
</dbReference>
<dbReference type="SUPFAM" id="SSF49899">
    <property type="entry name" value="Concanavalin A-like lectins/glucanases"/>
    <property type="match status" value="1"/>
</dbReference>
<dbReference type="OrthoDB" id="2139957at2759"/>
<feature type="signal peptide" evidence="5">
    <location>
        <begin position="1"/>
        <end position="19"/>
    </location>
</feature>
<reference evidence="7 8" key="1">
    <citation type="submission" date="2016-04" db="EMBL/GenBank/DDBJ databases">
        <title>A degradative enzymes factory behind the ericoid mycorrhizal symbiosis.</title>
        <authorList>
            <consortium name="DOE Joint Genome Institute"/>
            <person name="Martino E."/>
            <person name="Morin E."/>
            <person name="Grelet G."/>
            <person name="Kuo A."/>
            <person name="Kohler A."/>
            <person name="Daghino S."/>
            <person name="Barry K."/>
            <person name="Choi C."/>
            <person name="Cichocki N."/>
            <person name="Clum A."/>
            <person name="Copeland A."/>
            <person name="Hainaut M."/>
            <person name="Haridas S."/>
            <person name="Labutti K."/>
            <person name="Lindquist E."/>
            <person name="Lipzen A."/>
            <person name="Khouja H.-R."/>
            <person name="Murat C."/>
            <person name="Ohm R."/>
            <person name="Olson A."/>
            <person name="Spatafora J."/>
            <person name="Veneault-Fourrey C."/>
            <person name="Henrissat B."/>
            <person name="Grigoriev I."/>
            <person name="Martin F."/>
            <person name="Perotto S."/>
        </authorList>
    </citation>
    <scope>NUCLEOTIDE SEQUENCE [LARGE SCALE GENOMIC DNA]</scope>
    <source>
        <strain evidence="7 8">E</strain>
    </source>
</reference>
<dbReference type="STRING" id="1095630.A0A2J6SRB6"/>
<dbReference type="Proteomes" id="UP000235371">
    <property type="component" value="Unassembled WGS sequence"/>
</dbReference>
<dbReference type="RefSeq" id="XP_024730216.1">
    <property type="nucleotide sequence ID" value="XM_024875828.1"/>
</dbReference>
<dbReference type="SUPFAM" id="SSF75005">
    <property type="entry name" value="Arabinanase/levansucrase/invertase"/>
    <property type="match status" value="1"/>
</dbReference>
<dbReference type="InterPro" id="IPR023296">
    <property type="entry name" value="Glyco_hydro_beta-prop_sf"/>
</dbReference>
<dbReference type="GeneID" id="36583907"/>
<organism evidence="7 8">
    <name type="scientific">Hyaloscypha bicolor E</name>
    <dbReference type="NCBI Taxonomy" id="1095630"/>
    <lineage>
        <taxon>Eukaryota</taxon>
        <taxon>Fungi</taxon>
        <taxon>Dikarya</taxon>
        <taxon>Ascomycota</taxon>
        <taxon>Pezizomycotina</taxon>
        <taxon>Leotiomycetes</taxon>
        <taxon>Helotiales</taxon>
        <taxon>Hyaloscyphaceae</taxon>
        <taxon>Hyaloscypha</taxon>
        <taxon>Hyaloscypha bicolor</taxon>
    </lineage>
</organism>
<dbReference type="InterPro" id="IPR013320">
    <property type="entry name" value="ConA-like_dom_sf"/>
</dbReference>
<dbReference type="InterPro" id="IPR041542">
    <property type="entry name" value="GH43_C2"/>
</dbReference>
<dbReference type="Gene3D" id="2.60.120.200">
    <property type="match status" value="1"/>
</dbReference>
<accession>A0A2J6SRB6</accession>
<dbReference type="InParanoid" id="A0A2J6SRB6"/>
<evidence type="ECO:0000256" key="2">
    <source>
        <dbReference type="ARBA" id="ARBA00022801"/>
    </source>
</evidence>
<evidence type="ECO:0000256" key="3">
    <source>
        <dbReference type="ARBA" id="ARBA00023295"/>
    </source>
</evidence>
<dbReference type="AlphaFoldDB" id="A0A2J6SRB6"/>
<comment type="similarity">
    <text evidence="1 4">Belongs to the glycosyl hydrolase 43 family.</text>
</comment>
<dbReference type="InterPro" id="IPR006710">
    <property type="entry name" value="Glyco_hydro_43"/>
</dbReference>
<evidence type="ECO:0000256" key="1">
    <source>
        <dbReference type="ARBA" id="ARBA00009865"/>
    </source>
</evidence>
<evidence type="ECO:0000259" key="6">
    <source>
        <dbReference type="Pfam" id="PF17851"/>
    </source>
</evidence>
<keyword evidence="5" id="KW-0732">Signal</keyword>
<dbReference type="Pfam" id="PF04616">
    <property type="entry name" value="Glyco_hydro_43"/>
    <property type="match status" value="1"/>
</dbReference>
<sequence>MKFAIFTFCSGFLAVLTHGEQFTNPVLWEDLADNDVFRVDDVYYYTASTMHYSPGAPILQSYDLVNWEYIGHAVPNLPWGNKYNLQGGNAYVKGIFASTMRYRASNKQFYWIGCIEYSRTYVYTSTSATNTWTPRSEINTCYYDCGLLIDDDDTMYVAYGNTQISVAQLSADGLGQVKTQVVYNTPSSIGTLEGSRMYKIKGVYYIFSTKPANGQYVLQSSSGPFGPYTIKELLLNLGSPIPGGGVPHQGSLVETQNGTWYYMAFVDSYPGGRMPVLAPITWGSDGFPVITLVSGAWGSSYNYPLAPRVLESYTGTDSFQGTSLGPQWEWNHNSDTTKFSVNNGLILNAATVTSDLYSACNTLTHRIIGPTSSGTIILDYSKMKDGDRAGLVLLRDTSAWIGVVNNRGTFRVSMWSGLTMTSTWGTASTGAEVKGVTISGGKVWLRIYADIHVGTGKQGTFYYSTDGSTFTALGSLTLNSAWNFFLGYRYGIFNFATKALGGSVAVISFTMDSPGSTTTGGTITQS</sequence>
<dbReference type="Pfam" id="PF17851">
    <property type="entry name" value="GH43_C2"/>
    <property type="match status" value="1"/>
</dbReference>
<gene>
    <name evidence="7" type="ORF">K444DRAFT_541808</name>
</gene>
<evidence type="ECO:0000313" key="8">
    <source>
        <dbReference type="Proteomes" id="UP000235371"/>
    </source>
</evidence>
<dbReference type="Gene3D" id="2.115.10.20">
    <property type="entry name" value="Glycosyl hydrolase domain, family 43"/>
    <property type="match status" value="1"/>
</dbReference>
<proteinExistence type="inferred from homology"/>
<dbReference type="PANTHER" id="PTHR42812:SF15">
    <property type="entry name" value="HYDROLASE, PUTATIVE (AFU_ORTHOLOGUE AFUA_2G00930)-RELATED"/>
    <property type="match status" value="1"/>
</dbReference>